<gene>
    <name evidence="4" type="primary">purN</name>
    <name evidence="6" type="ORF">CJP73_13230</name>
</gene>
<dbReference type="NCBIfam" id="TIGR00639">
    <property type="entry name" value="PurN"/>
    <property type="match status" value="1"/>
</dbReference>
<dbReference type="GO" id="GO:0005829">
    <property type="term" value="C:cytosol"/>
    <property type="evidence" value="ECO:0007669"/>
    <property type="project" value="TreeGrafter"/>
</dbReference>
<proteinExistence type="inferred from homology"/>
<accession>A0A3A1YNG9</accession>
<evidence type="ECO:0000313" key="6">
    <source>
        <dbReference type="EMBL" id="RIY39823.1"/>
    </source>
</evidence>
<name>A0A3A1YNG9_9BURK</name>
<evidence type="ECO:0000256" key="3">
    <source>
        <dbReference type="ARBA" id="ARBA00022755"/>
    </source>
</evidence>
<dbReference type="CDD" id="cd08645">
    <property type="entry name" value="FMT_core_GART"/>
    <property type="match status" value="1"/>
</dbReference>
<dbReference type="GO" id="GO:0006189">
    <property type="term" value="P:'de novo' IMP biosynthetic process"/>
    <property type="evidence" value="ECO:0007669"/>
    <property type="project" value="UniProtKB-UniRule"/>
</dbReference>
<comment type="pathway">
    <text evidence="1 4">Purine metabolism; IMP biosynthesis via de novo pathway; N(2)-formyl-N(1)-(5-phospho-D-ribosyl)glycinamide from N(1)-(5-phospho-D-ribosyl)glycinamide (10-formyl THF route): step 1/1.</text>
</comment>
<evidence type="ECO:0000256" key="4">
    <source>
        <dbReference type="HAMAP-Rule" id="MF_01930"/>
    </source>
</evidence>
<dbReference type="SUPFAM" id="SSF53328">
    <property type="entry name" value="Formyltransferase"/>
    <property type="match status" value="1"/>
</dbReference>
<feature type="domain" description="Formyl transferase N-terminal" evidence="5">
    <location>
        <begin position="1"/>
        <end position="176"/>
    </location>
</feature>
<dbReference type="PANTHER" id="PTHR43369:SF2">
    <property type="entry name" value="PHOSPHORIBOSYLGLYCINAMIDE FORMYLTRANSFERASE"/>
    <property type="match status" value="1"/>
</dbReference>
<comment type="caution">
    <text evidence="6">The sequence shown here is derived from an EMBL/GenBank/DDBJ whole genome shotgun (WGS) entry which is preliminary data.</text>
</comment>
<dbReference type="Gene3D" id="3.40.50.170">
    <property type="entry name" value="Formyl transferase, N-terminal domain"/>
    <property type="match status" value="1"/>
</dbReference>
<evidence type="ECO:0000256" key="1">
    <source>
        <dbReference type="ARBA" id="ARBA00005054"/>
    </source>
</evidence>
<evidence type="ECO:0000313" key="7">
    <source>
        <dbReference type="Proteomes" id="UP000266206"/>
    </source>
</evidence>
<feature type="binding site" evidence="4">
    <location>
        <position position="59"/>
    </location>
    <ligand>
        <name>(6R)-10-formyltetrahydrofolate</name>
        <dbReference type="ChEBI" id="CHEBI:195366"/>
    </ligand>
</feature>
<sequence>MISGQGTNMRAIVHRIRQQNLAAEVVAVVSSDPDAPGVAWAREQDLTTHVVAPAAFSTRRQWDTALADVVAREQPDYILLAGFMRVLAPGFVEQYAGRMLNIHPSLLPAFPGLRTHEQALAAGVQWHGCTVHFVTPDLDSGPIVAQVAVFVHPDDTPRRLADRVRLAEHRLYPDVVTWLVQGRVSLNKGGRVDVAGVAPRAYVALSSSESPAQLKILRAGNESSTQV</sequence>
<dbReference type="HAMAP" id="MF_01930">
    <property type="entry name" value="PurN"/>
    <property type="match status" value="1"/>
</dbReference>
<dbReference type="InterPro" id="IPR002376">
    <property type="entry name" value="Formyl_transf_N"/>
</dbReference>
<dbReference type="InterPro" id="IPR036477">
    <property type="entry name" value="Formyl_transf_N_sf"/>
</dbReference>
<dbReference type="EC" id="2.1.2.2" evidence="4"/>
<dbReference type="Pfam" id="PF00551">
    <property type="entry name" value="Formyl_trans_N"/>
    <property type="match status" value="1"/>
</dbReference>
<comment type="catalytic activity">
    <reaction evidence="4">
        <text>N(1)-(5-phospho-beta-D-ribosyl)glycinamide + (6R)-10-formyltetrahydrofolate = N(2)-formyl-N(1)-(5-phospho-beta-D-ribosyl)glycinamide + (6S)-5,6,7,8-tetrahydrofolate + H(+)</text>
        <dbReference type="Rhea" id="RHEA:15053"/>
        <dbReference type="ChEBI" id="CHEBI:15378"/>
        <dbReference type="ChEBI" id="CHEBI:57453"/>
        <dbReference type="ChEBI" id="CHEBI:143788"/>
        <dbReference type="ChEBI" id="CHEBI:147286"/>
        <dbReference type="ChEBI" id="CHEBI:195366"/>
        <dbReference type="EC" id="2.1.2.2"/>
    </reaction>
</comment>
<comment type="function">
    <text evidence="4">Catalyzes the transfer of a formyl group from 10-formyltetrahydrofolate to 5-phospho-ribosyl-glycinamide (GAR), producing 5-phospho-ribosyl-N-formylglycinamide (FGAR) and tetrahydrofolate.</text>
</comment>
<feature type="active site" description="Proton donor" evidence="4">
    <location>
        <position position="103"/>
    </location>
</feature>
<feature type="site" description="Raises pKa of active site His" evidence="4">
    <location>
        <position position="139"/>
    </location>
</feature>
<dbReference type="EMBL" id="NQYH01000013">
    <property type="protein sequence ID" value="RIY39823.1"/>
    <property type="molecule type" value="Genomic_DNA"/>
</dbReference>
<dbReference type="OrthoDB" id="9806170at2"/>
<evidence type="ECO:0000256" key="2">
    <source>
        <dbReference type="ARBA" id="ARBA00022679"/>
    </source>
</evidence>
<reference evidence="6 7" key="1">
    <citation type="submission" date="2017-08" db="EMBL/GenBank/DDBJ databases">
        <title>Pusillimonas indicus sp. nov., a member of the family Alcaligenaceae isolated from surface seawater.</title>
        <authorList>
            <person name="Li J."/>
        </authorList>
    </citation>
    <scope>NUCLEOTIDE SEQUENCE [LARGE SCALE GENOMIC DNA]</scope>
    <source>
        <strain evidence="6 7">L52-1-41</strain>
    </source>
</reference>
<dbReference type="Proteomes" id="UP000266206">
    <property type="component" value="Unassembled WGS sequence"/>
</dbReference>
<dbReference type="RefSeq" id="WP_119516768.1">
    <property type="nucleotide sequence ID" value="NZ_NQYH01000013.1"/>
</dbReference>
<comment type="caution">
    <text evidence="4">Lacks conserved residue(s) required for the propagation of feature annotation.</text>
</comment>
<feature type="binding site" evidence="4">
    <location>
        <begin position="6"/>
        <end position="8"/>
    </location>
    <ligand>
        <name>N(1)-(5-phospho-beta-D-ribosyl)glycinamide</name>
        <dbReference type="ChEBI" id="CHEBI:143788"/>
    </ligand>
</feature>
<comment type="similarity">
    <text evidence="4">Belongs to the GART family.</text>
</comment>
<dbReference type="PANTHER" id="PTHR43369">
    <property type="entry name" value="PHOSPHORIBOSYLGLYCINAMIDE FORMYLTRANSFERASE"/>
    <property type="match status" value="1"/>
</dbReference>
<keyword evidence="2 4" id="KW-0808">Transferase</keyword>
<keyword evidence="3 4" id="KW-0658">Purine biosynthesis</keyword>
<dbReference type="AlphaFoldDB" id="A0A3A1YNG9"/>
<feature type="binding site" evidence="4">
    <location>
        <position position="101"/>
    </location>
    <ligand>
        <name>(6R)-10-formyltetrahydrofolate</name>
        <dbReference type="ChEBI" id="CHEBI:195366"/>
    </ligand>
</feature>
<dbReference type="UniPathway" id="UPA00074">
    <property type="reaction ID" value="UER00126"/>
</dbReference>
<protein>
    <recommendedName>
        <fullName evidence="4">Phosphoribosylglycinamide formyltransferase</fullName>
        <ecNumber evidence="4">2.1.2.2</ecNumber>
    </recommendedName>
    <alternativeName>
        <fullName evidence="4">5'-phosphoribosylglycinamide transformylase</fullName>
    </alternativeName>
    <alternativeName>
        <fullName evidence="4">GAR transformylase</fullName>
        <shortName evidence="4">GART</shortName>
    </alternativeName>
</protein>
<dbReference type="InterPro" id="IPR004607">
    <property type="entry name" value="GART"/>
</dbReference>
<dbReference type="GO" id="GO:0004644">
    <property type="term" value="F:phosphoribosylglycinamide formyltransferase activity"/>
    <property type="evidence" value="ECO:0007669"/>
    <property type="project" value="UniProtKB-UniRule"/>
</dbReference>
<organism evidence="6 7">
    <name type="scientific">Neopusillimonas maritima</name>
    <dbReference type="NCBI Taxonomy" id="2026239"/>
    <lineage>
        <taxon>Bacteria</taxon>
        <taxon>Pseudomonadati</taxon>
        <taxon>Pseudomonadota</taxon>
        <taxon>Betaproteobacteria</taxon>
        <taxon>Burkholderiales</taxon>
        <taxon>Alcaligenaceae</taxon>
        <taxon>Neopusillimonas</taxon>
    </lineage>
</organism>
<evidence type="ECO:0000259" key="5">
    <source>
        <dbReference type="Pfam" id="PF00551"/>
    </source>
</evidence>